<protein>
    <submittedName>
        <fullName evidence="5">TetR/AcrR family transcriptional regulator</fullName>
    </submittedName>
</protein>
<organism evidence="5 6">
    <name type="scientific">Arthrobacter mobilis</name>
    <dbReference type="NCBI Taxonomy" id="2724944"/>
    <lineage>
        <taxon>Bacteria</taxon>
        <taxon>Bacillati</taxon>
        <taxon>Actinomycetota</taxon>
        <taxon>Actinomycetes</taxon>
        <taxon>Micrococcales</taxon>
        <taxon>Micrococcaceae</taxon>
        <taxon>Arthrobacter</taxon>
    </lineage>
</organism>
<proteinExistence type="predicted"/>
<evidence type="ECO:0000256" key="3">
    <source>
        <dbReference type="SAM" id="MobiDB-lite"/>
    </source>
</evidence>
<dbReference type="Gene3D" id="1.10.357.10">
    <property type="entry name" value="Tetracycline Repressor, domain 2"/>
    <property type="match status" value="1"/>
</dbReference>
<dbReference type="PROSITE" id="PS50977">
    <property type="entry name" value="HTH_TETR_2"/>
    <property type="match status" value="1"/>
</dbReference>
<dbReference type="PANTHER" id="PTHR30055:SF226">
    <property type="entry name" value="HTH-TYPE TRANSCRIPTIONAL REGULATOR PKSA"/>
    <property type="match status" value="1"/>
</dbReference>
<feature type="compositionally biased region" description="Low complexity" evidence="3">
    <location>
        <begin position="60"/>
        <end position="72"/>
    </location>
</feature>
<gene>
    <name evidence="5" type="ORF">HGG74_05015</name>
</gene>
<dbReference type="SUPFAM" id="SSF48498">
    <property type="entry name" value="Tetracyclin repressor-like, C-terminal domain"/>
    <property type="match status" value="1"/>
</dbReference>
<dbReference type="InterPro" id="IPR001647">
    <property type="entry name" value="HTH_TetR"/>
</dbReference>
<reference evidence="5 6" key="1">
    <citation type="submission" date="2020-04" db="EMBL/GenBank/DDBJ databases">
        <title>Arthrobacter sp. nov.</title>
        <authorList>
            <person name="Liu S."/>
        </authorList>
    </citation>
    <scope>NUCLEOTIDE SEQUENCE [LARGE SCALE GENOMIC DNA]</scope>
    <source>
        <strain evidence="5 6">E918</strain>
    </source>
</reference>
<feature type="domain" description="HTH tetR-type" evidence="4">
    <location>
        <begin position="82"/>
        <end position="141"/>
    </location>
</feature>
<dbReference type="InterPro" id="IPR045823">
    <property type="entry name" value="TetR_C_32"/>
</dbReference>
<evidence type="ECO:0000313" key="6">
    <source>
        <dbReference type="Proteomes" id="UP000544090"/>
    </source>
</evidence>
<dbReference type="InterPro" id="IPR009057">
    <property type="entry name" value="Homeodomain-like_sf"/>
</dbReference>
<keyword evidence="1 2" id="KW-0238">DNA-binding</keyword>
<evidence type="ECO:0000256" key="1">
    <source>
        <dbReference type="ARBA" id="ARBA00023125"/>
    </source>
</evidence>
<accession>A0A7X6HCE9</accession>
<dbReference type="InterPro" id="IPR050109">
    <property type="entry name" value="HTH-type_TetR-like_transc_reg"/>
</dbReference>
<comment type="caution">
    <text evidence="5">The sequence shown here is derived from an EMBL/GenBank/DDBJ whole genome shotgun (WGS) entry which is preliminary data.</text>
</comment>
<evidence type="ECO:0000256" key="2">
    <source>
        <dbReference type="PROSITE-ProRule" id="PRU00335"/>
    </source>
</evidence>
<evidence type="ECO:0000259" key="4">
    <source>
        <dbReference type="PROSITE" id="PS50977"/>
    </source>
</evidence>
<dbReference type="GO" id="GO:0003700">
    <property type="term" value="F:DNA-binding transcription factor activity"/>
    <property type="evidence" value="ECO:0007669"/>
    <property type="project" value="TreeGrafter"/>
</dbReference>
<dbReference type="Pfam" id="PF19344">
    <property type="entry name" value="TetR_C_32"/>
    <property type="match status" value="1"/>
</dbReference>
<dbReference type="EMBL" id="JAAZSQ010000003">
    <property type="protein sequence ID" value="NKX53910.1"/>
    <property type="molecule type" value="Genomic_DNA"/>
</dbReference>
<dbReference type="GO" id="GO:0000976">
    <property type="term" value="F:transcription cis-regulatory region binding"/>
    <property type="evidence" value="ECO:0007669"/>
    <property type="project" value="TreeGrafter"/>
</dbReference>
<dbReference type="InterPro" id="IPR036271">
    <property type="entry name" value="Tet_transcr_reg_TetR-rel_C_sf"/>
</dbReference>
<feature type="region of interest" description="Disordered" evidence="3">
    <location>
        <begin position="60"/>
        <end position="79"/>
    </location>
</feature>
<dbReference type="Proteomes" id="UP000544090">
    <property type="component" value="Unassembled WGS sequence"/>
</dbReference>
<dbReference type="AlphaFoldDB" id="A0A7X6HCE9"/>
<sequence length="291" mass="30351">MTTALRTGRVSAAGAGCGADFGVGDSGVAVIRFAPASAPADRHGWLPLPSVTDTLGNVNNASASAAPAAGDGRSARWDRHRADRRRELIRAARQAVHALGPGASMEEIAAAAGTSKPVFYRYFGDKAGLQRAVGEVVIGKMQARLQEAAAMARSPHEGLRAMVSAYLQMAETSPNVYAFVTRAAPAEAPAGSAVTAGGTEPEALSHFVSAITRMMENAIHAQLQAAGGGPRLRALHYWPPAAIGMVRAAGELWLASPDGPDKPSREEMTEQLTGWLFSGIAEQFPGVRMLS</sequence>
<dbReference type="PANTHER" id="PTHR30055">
    <property type="entry name" value="HTH-TYPE TRANSCRIPTIONAL REGULATOR RUTR"/>
    <property type="match status" value="1"/>
</dbReference>
<dbReference type="Pfam" id="PF00440">
    <property type="entry name" value="TetR_N"/>
    <property type="match status" value="1"/>
</dbReference>
<evidence type="ECO:0000313" key="5">
    <source>
        <dbReference type="EMBL" id="NKX53910.1"/>
    </source>
</evidence>
<name>A0A7X6HCE9_9MICC</name>
<feature type="DNA-binding region" description="H-T-H motif" evidence="2">
    <location>
        <begin position="104"/>
        <end position="123"/>
    </location>
</feature>
<keyword evidence="6" id="KW-1185">Reference proteome</keyword>
<dbReference type="SUPFAM" id="SSF46689">
    <property type="entry name" value="Homeodomain-like"/>
    <property type="match status" value="1"/>
</dbReference>